<name>A0ACB9E4L1_CICIN</name>
<keyword evidence="2" id="KW-1185">Reference proteome</keyword>
<organism evidence="1 2">
    <name type="scientific">Cichorium intybus</name>
    <name type="common">Chicory</name>
    <dbReference type="NCBI Taxonomy" id="13427"/>
    <lineage>
        <taxon>Eukaryota</taxon>
        <taxon>Viridiplantae</taxon>
        <taxon>Streptophyta</taxon>
        <taxon>Embryophyta</taxon>
        <taxon>Tracheophyta</taxon>
        <taxon>Spermatophyta</taxon>
        <taxon>Magnoliopsida</taxon>
        <taxon>eudicotyledons</taxon>
        <taxon>Gunneridae</taxon>
        <taxon>Pentapetalae</taxon>
        <taxon>asterids</taxon>
        <taxon>campanulids</taxon>
        <taxon>Asterales</taxon>
        <taxon>Asteraceae</taxon>
        <taxon>Cichorioideae</taxon>
        <taxon>Cichorieae</taxon>
        <taxon>Cichoriinae</taxon>
        <taxon>Cichorium</taxon>
    </lineage>
</organism>
<gene>
    <name evidence="1" type="ORF">L2E82_25454</name>
</gene>
<evidence type="ECO:0000313" key="1">
    <source>
        <dbReference type="EMBL" id="KAI3753402.1"/>
    </source>
</evidence>
<comment type="caution">
    <text evidence="1">The sequence shown here is derived from an EMBL/GenBank/DDBJ whole genome shotgun (WGS) entry which is preliminary data.</text>
</comment>
<accession>A0ACB9E4L1</accession>
<reference evidence="2" key="1">
    <citation type="journal article" date="2022" name="Mol. Ecol. Resour.">
        <title>The genomes of chicory, endive, great burdock and yacon provide insights into Asteraceae palaeo-polyploidization history and plant inulin production.</title>
        <authorList>
            <person name="Fan W."/>
            <person name="Wang S."/>
            <person name="Wang H."/>
            <person name="Wang A."/>
            <person name="Jiang F."/>
            <person name="Liu H."/>
            <person name="Zhao H."/>
            <person name="Xu D."/>
            <person name="Zhang Y."/>
        </authorList>
    </citation>
    <scope>NUCLEOTIDE SEQUENCE [LARGE SCALE GENOMIC DNA]</scope>
    <source>
        <strain evidence="2">cv. Punajuju</strain>
    </source>
</reference>
<proteinExistence type="predicted"/>
<protein>
    <submittedName>
        <fullName evidence="1">Uncharacterized protein</fullName>
    </submittedName>
</protein>
<evidence type="ECO:0000313" key="2">
    <source>
        <dbReference type="Proteomes" id="UP001055811"/>
    </source>
</evidence>
<reference evidence="1 2" key="2">
    <citation type="journal article" date="2022" name="Mol. Ecol. Resour.">
        <title>The genomes of chicory, endive, great burdock and yacon provide insights into Asteraceae paleo-polyploidization history and plant inulin production.</title>
        <authorList>
            <person name="Fan W."/>
            <person name="Wang S."/>
            <person name="Wang H."/>
            <person name="Wang A."/>
            <person name="Jiang F."/>
            <person name="Liu H."/>
            <person name="Zhao H."/>
            <person name="Xu D."/>
            <person name="Zhang Y."/>
        </authorList>
    </citation>
    <scope>NUCLEOTIDE SEQUENCE [LARGE SCALE GENOMIC DNA]</scope>
    <source>
        <strain evidence="2">cv. Punajuju</strain>
        <tissue evidence="1">Leaves</tissue>
    </source>
</reference>
<dbReference type="Proteomes" id="UP001055811">
    <property type="component" value="Linkage Group LG04"/>
</dbReference>
<dbReference type="EMBL" id="CM042012">
    <property type="protein sequence ID" value="KAI3753402.1"/>
    <property type="molecule type" value="Genomic_DNA"/>
</dbReference>
<sequence length="191" mass="20343">MDLSTDGLVDGMMVEDEDGSSEGSDEDDNDFAAADGINREAGDGFHVSVNDANEYSPAENGGEGLILEDGMEEDGTVEEVTHADEDGSDDEEVVGKNVKQHDINVNAEGEHAGITPCTSGKTPCTSSFKKISVKDATVVAGSTHDIEKHSTTGMLDEADQYYSTGYKNEGHASMNKGLKNKASFPFYQFES</sequence>